<keyword evidence="4 5" id="KW-0732">Signal</keyword>
<dbReference type="Gene3D" id="3.40.190.170">
    <property type="entry name" value="Bacterial extracellular solute-binding protein, family 7"/>
    <property type="match status" value="1"/>
</dbReference>
<dbReference type="RefSeq" id="WP_251223295.1">
    <property type="nucleotide sequence ID" value="NZ_JAMBOL010000008.1"/>
</dbReference>
<dbReference type="PIRSF" id="PIRSF006470">
    <property type="entry name" value="DctB"/>
    <property type="match status" value="1"/>
</dbReference>
<dbReference type="InterPro" id="IPR038404">
    <property type="entry name" value="TRAP_DctP_sf"/>
</dbReference>
<dbReference type="NCBIfam" id="TIGR00787">
    <property type="entry name" value="dctP"/>
    <property type="match status" value="1"/>
</dbReference>
<dbReference type="AlphaFoldDB" id="A0A9X2INS6"/>
<comment type="caution">
    <text evidence="6">The sequence shown here is derived from an EMBL/GenBank/DDBJ whole genome shotgun (WGS) entry which is preliminary data.</text>
</comment>
<dbReference type="GO" id="GO:0055085">
    <property type="term" value="P:transmembrane transport"/>
    <property type="evidence" value="ECO:0007669"/>
    <property type="project" value="InterPro"/>
</dbReference>
<evidence type="ECO:0000313" key="6">
    <source>
        <dbReference type="EMBL" id="MCM3714515.1"/>
    </source>
</evidence>
<evidence type="ECO:0000256" key="1">
    <source>
        <dbReference type="ARBA" id="ARBA00004196"/>
    </source>
</evidence>
<sequence length="339" mass="37798">MKKLLMLAMLAMMVAIVAACGGGSDSEGTDTSGEESSGETITLKVGHTLADTSHYQEGLEYFKEILAEKTDGRMDVEIFPNGSLGGERDMVEGLQIGSVDLVLTSTGPMSGFVEEITVVDLPFLFRDAEHAHTVLDGEVGQDLLAKLEGIDLKGLAWWENGFRNVTNNTRPVEKPEDLQGLKLRTMENDIHMAAFRELGADPTPMAFTELFTAMQQGVVDGNENPIPVIYSSRFYEVQDYLTMTRHFYNPSILLTSNSFFNNLEPELQTALQEAAVEAGIFEREVVQRMDEEYLNELEEQGMEVIREIDVEPFIEAVQPVYDQYSEVFGQELIDSIKNQ</sequence>
<keyword evidence="7" id="KW-1185">Reference proteome</keyword>
<protein>
    <submittedName>
        <fullName evidence="6">TRAP transporter substrate-binding protein</fullName>
    </submittedName>
</protein>
<evidence type="ECO:0000256" key="3">
    <source>
        <dbReference type="ARBA" id="ARBA00022448"/>
    </source>
</evidence>
<accession>A0A9X2INS6</accession>
<comment type="similarity">
    <text evidence="2">Belongs to the bacterial solute-binding protein 7 family.</text>
</comment>
<proteinExistence type="inferred from homology"/>
<dbReference type="InterPro" id="IPR018389">
    <property type="entry name" value="DctP_fam"/>
</dbReference>
<gene>
    <name evidence="6" type="ORF">M3202_10485</name>
</gene>
<dbReference type="Proteomes" id="UP001139179">
    <property type="component" value="Unassembled WGS sequence"/>
</dbReference>
<evidence type="ECO:0000256" key="5">
    <source>
        <dbReference type="SAM" id="SignalP"/>
    </source>
</evidence>
<comment type="subcellular location">
    <subcellularLocation>
        <location evidence="1">Cell envelope</location>
    </subcellularLocation>
</comment>
<keyword evidence="3" id="KW-0813">Transport</keyword>
<evidence type="ECO:0000313" key="7">
    <source>
        <dbReference type="Proteomes" id="UP001139179"/>
    </source>
</evidence>
<dbReference type="PANTHER" id="PTHR33376:SF4">
    <property type="entry name" value="SIALIC ACID-BINDING PERIPLASMIC PROTEIN SIAP"/>
    <property type="match status" value="1"/>
</dbReference>
<dbReference type="PROSITE" id="PS51257">
    <property type="entry name" value="PROKAR_LIPOPROTEIN"/>
    <property type="match status" value="1"/>
</dbReference>
<dbReference type="EMBL" id="JAMBOL010000008">
    <property type="protein sequence ID" value="MCM3714515.1"/>
    <property type="molecule type" value="Genomic_DNA"/>
</dbReference>
<dbReference type="GO" id="GO:0030288">
    <property type="term" value="C:outer membrane-bounded periplasmic space"/>
    <property type="evidence" value="ECO:0007669"/>
    <property type="project" value="InterPro"/>
</dbReference>
<feature type="signal peptide" evidence="5">
    <location>
        <begin position="1"/>
        <end position="19"/>
    </location>
</feature>
<dbReference type="CDD" id="cd13675">
    <property type="entry name" value="PBP2_TRAP_SBP_like_5"/>
    <property type="match status" value="1"/>
</dbReference>
<name>A0A9X2INS6_9BACI</name>
<dbReference type="PANTHER" id="PTHR33376">
    <property type="match status" value="1"/>
</dbReference>
<evidence type="ECO:0000256" key="2">
    <source>
        <dbReference type="ARBA" id="ARBA00009023"/>
    </source>
</evidence>
<reference evidence="6" key="1">
    <citation type="submission" date="2022-05" db="EMBL/GenBank/DDBJ databases">
        <title>Comparative Genomics of Spacecraft Associated Microbes.</title>
        <authorList>
            <person name="Tran M.T."/>
            <person name="Wright A."/>
            <person name="Seuylemezian A."/>
            <person name="Eisen J."/>
            <person name="Coil D."/>
        </authorList>
    </citation>
    <scope>NUCLEOTIDE SEQUENCE</scope>
    <source>
        <strain evidence="6">214.1.1</strain>
    </source>
</reference>
<feature type="chain" id="PRO_5040824912" evidence="5">
    <location>
        <begin position="20"/>
        <end position="339"/>
    </location>
</feature>
<organism evidence="6 7">
    <name type="scientific">Halalkalibacter oceani</name>
    <dbReference type="NCBI Taxonomy" id="1653776"/>
    <lineage>
        <taxon>Bacteria</taxon>
        <taxon>Bacillati</taxon>
        <taxon>Bacillota</taxon>
        <taxon>Bacilli</taxon>
        <taxon>Bacillales</taxon>
        <taxon>Bacillaceae</taxon>
        <taxon>Halalkalibacter</taxon>
    </lineage>
</organism>
<dbReference type="InterPro" id="IPR004682">
    <property type="entry name" value="TRAP_DctP"/>
</dbReference>
<dbReference type="Pfam" id="PF03480">
    <property type="entry name" value="DctP"/>
    <property type="match status" value="1"/>
</dbReference>
<evidence type="ECO:0000256" key="4">
    <source>
        <dbReference type="ARBA" id="ARBA00022729"/>
    </source>
</evidence>
<dbReference type="NCBIfam" id="NF037995">
    <property type="entry name" value="TRAP_S1"/>
    <property type="match status" value="1"/>
</dbReference>